<dbReference type="GO" id="GO:0051082">
    <property type="term" value="F:unfolded protein binding"/>
    <property type="evidence" value="ECO:0007669"/>
    <property type="project" value="TreeGrafter"/>
</dbReference>
<protein>
    <recommendedName>
        <fullName evidence="1">Vacuolar ATPase assembly protein VMA22</fullName>
    </recommendedName>
</protein>
<comment type="caution">
    <text evidence="2">The sequence shown here is derived from an EMBL/GenBank/DDBJ whole genome shotgun (WGS) entry which is preliminary data.</text>
</comment>
<evidence type="ECO:0000256" key="1">
    <source>
        <dbReference type="ARBA" id="ARBA00093634"/>
    </source>
</evidence>
<gene>
    <name evidence="2" type="ORF">AXG93_2818s1250</name>
</gene>
<keyword evidence="3" id="KW-1185">Reference proteome</keyword>
<sequence>MVEAGSMREGTGNLEQLDKEVLQCLDSVHLLLERREILHQTLRQGWMELTSARYTMGPARISSPLFSLKPHAPSAVVDVRGAHVDSTEKIGVPELEEEIAQVVITGPVAFHLVEIEQDERKDRWEIKNLTDDSATESDDELTIAEGSKDTTQPLHWFGALVSPHLRSAQSNFSKALDIVVELLNAQSEAAHAHGNVMSLRRAATEN</sequence>
<dbReference type="InterPro" id="IPR040357">
    <property type="entry name" value="Vma22/CCDC115"/>
</dbReference>
<dbReference type="GO" id="GO:0070072">
    <property type="term" value="P:vacuolar proton-transporting V-type ATPase complex assembly"/>
    <property type="evidence" value="ECO:0007669"/>
    <property type="project" value="InterPro"/>
</dbReference>
<accession>A0A176VXF8</accession>
<dbReference type="Proteomes" id="UP000077202">
    <property type="component" value="Unassembled WGS sequence"/>
</dbReference>
<dbReference type="AlphaFoldDB" id="A0A176VXF8"/>
<organism evidence="2 3">
    <name type="scientific">Marchantia polymorpha subsp. ruderalis</name>
    <dbReference type="NCBI Taxonomy" id="1480154"/>
    <lineage>
        <taxon>Eukaryota</taxon>
        <taxon>Viridiplantae</taxon>
        <taxon>Streptophyta</taxon>
        <taxon>Embryophyta</taxon>
        <taxon>Marchantiophyta</taxon>
        <taxon>Marchantiopsida</taxon>
        <taxon>Marchantiidae</taxon>
        <taxon>Marchantiales</taxon>
        <taxon>Marchantiaceae</taxon>
        <taxon>Marchantia</taxon>
    </lineage>
</organism>
<dbReference type="PANTHER" id="PTHR31996">
    <property type="entry name" value="COILED-COIL DOMAIN-CONTAINING PROTEIN 115"/>
    <property type="match status" value="1"/>
</dbReference>
<dbReference type="PANTHER" id="PTHR31996:SF2">
    <property type="entry name" value="COILED-COIL DOMAIN-CONTAINING PROTEIN 115"/>
    <property type="match status" value="1"/>
</dbReference>
<dbReference type="Pfam" id="PF21730">
    <property type="entry name" value="Vma22_CCDC115"/>
    <property type="match status" value="1"/>
</dbReference>
<name>A0A176VXF8_MARPO</name>
<evidence type="ECO:0000313" key="2">
    <source>
        <dbReference type="EMBL" id="OAE25447.1"/>
    </source>
</evidence>
<dbReference type="EMBL" id="LVLJ01002338">
    <property type="protein sequence ID" value="OAE25447.1"/>
    <property type="molecule type" value="Genomic_DNA"/>
</dbReference>
<proteinExistence type="predicted"/>
<evidence type="ECO:0000313" key="3">
    <source>
        <dbReference type="Proteomes" id="UP000077202"/>
    </source>
</evidence>
<reference evidence="2" key="1">
    <citation type="submission" date="2016-03" db="EMBL/GenBank/DDBJ databases">
        <title>Mechanisms controlling the formation of the plant cell surface in tip-growing cells are functionally conserved among land plants.</title>
        <authorList>
            <person name="Honkanen S."/>
            <person name="Jones V.A."/>
            <person name="Morieri G."/>
            <person name="Champion C."/>
            <person name="Hetherington A.J."/>
            <person name="Kelly S."/>
            <person name="Saint-Marcoux D."/>
            <person name="Proust H."/>
            <person name="Prescott H."/>
            <person name="Dolan L."/>
        </authorList>
    </citation>
    <scope>NUCLEOTIDE SEQUENCE [LARGE SCALE GENOMIC DNA]</scope>
    <source>
        <tissue evidence="2">Whole gametophyte</tissue>
    </source>
</reference>